<dbReference type="Pfam" id="PF12796">
    <property type="entry name" value="Ank_2"/>
    <property type="match status" value="1"/>
</dbReference>
<sequence length="264" mass="29422">MDDPTALVSTKSEPAASSVTQESAVVTNLSFLQEQTIHNPKANIFVAAQKGDVELIKQLIEWGQVKATDRDEQNITPFYWAAINAQIAACRYLLDQGVELLIAHDANLTITDSQGYNMLHLVTHFSSIMSLLYLLHQPINVDSRETQGHTSLMWAAYQGDALSVDLCYAMVPTRTRRMMQAVMRVNRMCIRRVVEHGADLTTKDTENRTARDMAVELKSLGAWKRVMEEGGMNEYGVKRTESFSDRNTKVAILLPQAGLGTTST</sequence>
<dbReference type="EMBL" id="ML179332">
    <property type="protein sequence ID" value="THU90519.1"/>
    <property type="molecule type" value="Genomic_DNA"/>
</dbReference>
<evidence type="ECO:0000256" key="1">
    <source>
        <dbReference type="ARBA" id="ARBA00012210"/>
    </source>
</evidence>
<dbReference type="GO" id="GO:0019706">
    <property type="term" value="F:protein-cysteine S-palmitoyltransferase activity"/>
    <property type="evidence" value="ECO:0007669"/>
    <property type="project" value="UniProtKB-EC"/>
</dbReference>
<reference evidence="4 5" key="1">
    <citation type="journal article" date="2019" name="Nat. Ecol. Evol.">
        <title>Megaphylogeny resolves global patterns of mushroom evolution.</title>
        <authorList>
            <person name="Varga T."/>
            <person name="Krizsan K."/>
            <person name="Foldi C."/>
            <person name="Dima B."/>
            <person name="Sanchez-Garcia M."/>
            <person name="Sanchez-Ramirez S."/>
            <person name="Szollosi G.J."/>
            <person name="Szarkandi J.G."/>
            <person name="Papp V."/>
            <person name="Albert L."/>
            <person name="Andreopoulos W."/>
            <person name="Angelini C."/>
            <person name="Antonin V."/>
            <person name="Barry K.W."/>
            <person name="Bougher N.L."/>
            <person name="Buchanan P."/>
            <person name="Buyck B."/>
            <person name="Bense V."/>
            <person name="Catcheside P."/>
            <person name="Chovatia M."/>
            <person name="Cooper J."/>
            <person name="Damon W."/>
            <person name="Desjardin D."/>
            <person name="Finy P."/>
            <person name="Geml J."/>
            <person name="Haridas S."/>
            <person name="Hughes K."/>
            <person name="Justo A."/>
            <person name="Karasinski D."/>
            <person name="Kautmanova I."/>
            <person name="Kiss B."/>
            <person name="Kocsube S."/>
            <person name="Kotiranta H."/>
            <person name="LaButti K.M."/>
            <person name="Lechner B.E."/>
            <person name="Liimatainen K."/>
            <person name="Lipzen A."/>
            <person name="Lukacs Z."/>
            <person name="Mihaltcheva S."/>
            <person name="Morgado L.N."/>
            <person name="Niskanen T."/>
            <person name="Noordeloos M.E."/>
            <person name="Ohm R.A."/>
            <person name="Ortiz-Santana B."/>
            <person name="Ovrebo C."/>
            <person name="Racz N."/>
            <person name="Riley R."/>
            <person name="Savchenko A."/>
            <person name="Shiryaev A."/>
            <person name="Soop K."/>
            <person name="Spirin V."/>
            <person name="Szebenyi C."/>
            <person name="Tomsovsky M."/>
            <person name="Tulloss R.E."/>
            <person name="Uehling J."/>
            <person name="Grigoriev I.V."/>
            <person name="Vagvolgyi C."/>
            <person name="Papp T."/>
            <person name="Martin F.M."/>
            <person name="Miettinen O."/>
            <person name="Hibbett D.S."/>
            <person name="Nagy L.G."/>
        </authorList>
    </citation>
    <scope>NUCLEOTIDE SEQUENCE [LARGE SCALE GENOMIC DNA]</scope>
    <source>
        <strain evidence="4 5">CBS 962.96</strain>
    </source>
</reference>
<keyword evidence="5" id="KW-1185">Reference proteome</keyword>
<dbReference type="InterPro" id="IPR002110">
    <property type="entry name" value="Ankyrin_rpt"/>
</dbReference>
<keyword evidence="3" id="KW-0040">ANK repeat</keyword>
<dbReference type="Gene3D" id="1.25.40.20">
    <property type="entry name" value="Ankyrin repeat-containing domain"/>
    <property type="match status" value="1"/>
</dbReference>
<protein>
    <recommendedName>
        <fullName evidence="1">protein S-acyltransferase</fullName>
        <ecNumber evidence="1">2.3.1.225</ecNumber>
    </recommendedName>
</protein>
<name>A0A4S8LML6_DENBC</name>
<dbReference type="PANTHER" id="PTHR24161">
    <property type="entry name" value="ANK_REP_REGION DOMAIN-CONTAINING PROTEIN-RELATED"/>
    <property type="match status" value="1"/>
</dbReference>
<dbReference type="AlphaFoldDB" id="A0A4S8LML6"/>
<dbReference type="OrthoDB" id="6781668at2759"/>
<dbReference type="PANTHER" id="PTHR24161:SF85">
    <property type="entry name" value="PALMITOYLTRANSFERASE HIP14"/>
    <property type="match status" value="1"/>
</dbReference>
<gene>
    <name evidence="4" type="ORF">K435DRAFT_801931</name>
</gene>
<dbReference type="EC" id="2.3.1.225" evidence="1"/>
<evidence type="ECO:0000313" key="5">
    <source>
        <dbReference type="Proteomes" id="UP000297245"/>
    </source>
</evidence>
<organism evidence="4 5">
    <name type="scientific">Dendrothele bispora (strain CBS 962.96)</name>
    <dbReference type="NCBI Taxonomy" id="1314807"/>
    <lineage>
        <taxon>Eukaryota</taxon>
        <taxon>Fungi</taxon>
        <taxon>Dikarya</taxon>
        <taxon>Basidiomycota</taxon>
        <taxon>Agaricomycotina</taxon>
        <taxon>Agaricomycetes</taxon>
        <taxon>Agaricomycetidae</taxon>
        <taxon>Agaricales</taxon>
        <taxon>Agaricales incertae sedis</taxon>
        <taxon>Dendrothele</taxon>
    </lineage>
</organism>
<accession>A0A4S8LML6</accession>
<keyword evidence="2" id="KW-0677">Repeat</keyword>
<dbReference type="SUPFAM" id="SSF48403">
    <property type="entry name" value="Ankyrin repeat"/>
    <property type="match status" value="1"/>
</dbReference>
<evidence type="ECO:0000256" key="3">
    <source>
        <dbReference type="ARBA" id="ARBA00023043"/>
    </source>
</evidence>
<dbReference type="InterPro" id="IPR036770">
    <property type="entry name" value="Ankyrin_rpt-contain_sf"/>
</dbReference>
<evidence type="ECO:0000313" key="4">
    <source>
        <dbReference type="EMBL" id="THU90519.1"/>
    </source>
</evidence>
<dbReference type="SMART" id="SM00248">
    <property type="entry name" value="ANK"/>
    <property type="match status" value="3"/>
</dbReference>
<proteinExistence type="predicted"/>
<evidence type="ECO:0000256" key="2">
    <source>
        <dbReference type="ARBA" id="ARBA00022737"/>
    </source>
</evidence>
<dbReference type="Proteomes" id="UP000297245">
    <property type="component" value="Unassembled WGS sequence"/>
</dbReference>